<evidence type="ECO:0000313" key="2">
    <source>
        <dbReference type="EMBL" id="MFC0718695.1"/>
    </source>
</evidence>
<evidence type="ECO:0000256" key="1">
    <source>
        <dbReference type="SAM" id="MobiDB-lite"/>
    </source>
</evidence>
<dbReference type="Proteomes" id="UP001589898">
    <property type="component" value="Unassembled WGS sequence"/>
</dbReference>
<keyword evidence="3" id="KW-1185">Reference proteome</keyword>
<dbReference type="EMBL" id="JBHLTF010000033">
    <property type="protein sequence ID" value="MFC0718695.1"/>
    <property type="molecule type" value="Genomic_DNA"/>
</dbReference>
<name>A0ABV6T0U7_9GAMM</name>
<sequence length="172" mass="17832">MTTAPRRSGMLSRPDRERFPMDRALMTTLLIAALPLAGCDRAPSAVDPAATADAPVQAPAASAPALPAEFVVSTNEPFWQARVEGGEVVLDGPDVDGRRFSIDRQDEGDGVRVVHARDGAGTISVTLRPGPCQDSMSGAEFPHAGEVTIDGVGPAPGCARPAGTPPPRPSEE</sequence>
<feature type="region of interest" description="Disordered" evidence="1">
    <location>
        <begin position="132"/>
        <end position="172"/>
    </location>
</feature>
<evidence type="ECO:0000313" key="3">
    <source>
        <dbReference type="Proteomes" id="UP001589898"/>
    </source>
</evidence>
<protein>
    <submittedName>
        <fullName evidence="2">Uncharacterized protein</fullName>
    </submittedName>
</protein>
<organism evidence="2 3">
    <name type="scientific">Luteimonas padinae</name>
    <dbReference type="NCBI Taxonomy" id="1714359"/>
    <lineage>
        <taxon>Bacteria</taxon>
        <taxon>Pseudomonadati</taxon>
        <taxon>Pseudomonadota</taxon>
        <taxon>Gammaproteobacteria</taxon>
        <taxon>Lysobacterales</taxon>
        <taxon>Lysobacteraceae</taxon>
        <taxon>Luteimonas</taxon>
    </lineage>
</organism>
<gene>
    <name evidence="2" type="ORF">ACFFFU_13235</name>
</gene>
<comment type="caution">
    <text evidence="2">The sequence shown here is derived from an EMBL/GenBank/DDBJ whole genome shotgun (WGS) entry which is preliminary data.</text>
</comment>
<accession>A0ABV6T0U7</accession>
<reference evidence="2 3" key="1">
    <citation type="submission" date="2024-09" db="EMBL/GenBank/DDBJ databases">
        <authorList>
            <person name="Sun Q."/>
            <person name="Mori K."/>
        </authorList>
    </citation>
    <scope>NUCLEOTIDE SEQUENCE [LARGE SCALE GENOMIC DNA]</scope>
    <source>
        <strain evidence="2 3">KCTC 52403</strain>
    </source>
</reference>
<proteinExistence type="predicted"/>
<dbReference type="RefSeq" id="WP_386660178.1">
    <property type="nucleotide sequence ID" value="NZ_JBHLTF010000033.1"/>
</dbReference>
<feature type="compositionally biased region" description="Pro residues" evidence="1">
    <location>
        <begin position="163"/>
        <end position="172"/>
    </location>
</feature>